<dbReference type="CDD" id="cd00304">
    <property type="entry name" value="RT_like"/>
    <property type="match status" value="1"/>
</dbReference>
<dbReference type="Pfam" id="PF26215">
    <property type="entry name" value="HTH_animal"/>
    <property type="match status" value="1"/>
</dbReference>
<dbReference type="PANTHER" id="PTHR21301:SF10">
    <property type="entry name" value="REVERSE TRANSCRIPTASE DOMAIN-CONTAINING PROTEIN"/>
    <property type="match status" value="1"/>
</dbReference>
<proteinExistence type="predicted"/>
<evidence type="ECO:0008006" key="5">
    <source>
        <dbReference type="Google" id="ProtNLM"/>
    </source>
</evidence>
<feature type="domain" description="GIY-YIG" evidence="1">
    <location>
        <begin position="559"/>
        <end position="622"/>
    </location>
</feature>
<dbReference type="Proteomes" id="UP000000311">
    <property type="component" value="Unassembled WGS sequence"/>
</dbReference>
<reference evidence="3 4" key="1">
    <citation type="journal article" date="2010" name="Science">
        <title>Genomic comparison of the ants Camponotus floridanus and Harpegnathos saltator.</title>
        <authorList>
            <person name="Bonasio R."/>
            <person name="Zhang G."/>
            <person name="Ye C."/>
            <person name="Mutti N.S."/>
            <person name="Fang X."/>
            <person name="Qin N."/>
            <person name="Donahue G."/>
            <person name="Yang P."/>
            <person name="Li Q."/>
            <person name="Li C."/>
            <person name="Zhang P."/>
            <person name="Huang Z."/>
            <person name="Berger S.L."/>
            <person name="Reinberg D."/>
            <person name="Wang J."/>
            <person name="Liebig J."/>
        </authorList>
    </citation>
    <scope>NUCLEOTIDE SEQUENCE [LARGE SCALE GENOMIC DNA]</scope>
    <source>
        <strain evidence="4">C129</strain>
    </source>
</reference>
<dbReference type="InterPro" id="IPR000477">
    <property type="entry name" value="RT_dom"/>
</dbReference>
<evidence type="ECO:0000259" key="1">
    <source>
        <dbReference type="PROSITE" id="PS50164"/>
    </source>
</evidence>
<organism evidence="4">
    <name type="scientific">Camponotus floridanus</name>
    <name type="common">Florida carpenter ant</name>
    <dbReference type="NCBI Taxonomy" id="104421"/>
    <lineage>
        <taxon>Eukaryota</taxon>
        <taxon>Metazoa</taxon>
        <taxon>Ecdysozoa</taxon>
        <taxon>Arthropoda</taxon>
        <taxon>Hexapoda</taxon>
        <taxon>Insecta</taxon>
        <taxon>Pterygota</taxon>
        <taxon>Neoptera</taxon>
        <taxon>Endopterygota</taxon>
        <taxon>Hymenoptera</taxon>
        <taxon>Apocrita</taxon>
        <taxon>Aculeata</taxon>
        <taxon>Formicoidea</taxon>
        <taxon>Formicidae</taxon>
        <taxon>Formicinae</taxon>
        <taxon>Camponotus</taxon>
    </lineage>
</organism>
<gene>
    <name evidence="3" type="ORF">EAG_11890</name>
</gene>
<dbReference type="InterPro" id="IPR058912">
    <property type="entry name" value="HTH_animal"/>
</dbReference>
<dbReference type="InParanoid" id="E2AR69"/>
<sequence length="622" mass="70779">NLSSTVIPDDIISLLQLGEKFSLPVTASQKNKVVHEYIKNMEKNFCNVHPDVATDVRNHTIHILESFLTSRSAPSKLDKMILSRIVKTKKFLADHPNLLFTKADKGNVTVCLDQSHYKNKMVELLHNSNTYQIINKNPLNSLNNNLKILLKDWSDKDYTGCQLSPGTAEYFLITNTETLSRAYGLPKIHKSGIPLRIIVSSIGSPLHSFALFLHNLIYKNILNSSSHVTNNSNLVKQLQNLSFDENLSFFSLDVISLFTNIPLDLAAGGLAKRWHHIKKGCSLPFQEFIRGVKLVMNSTFFTFDNVTYKQTFGTPMGSLLSPILADIVMCDLEEKALKLLPCSVPFYFRYVDNIISAAPLTLISDIQKIFNSFHQRIQFTVEIEQNRSLSFLDVLLIVQDNKIVTDLYRKPTFSGRFLNFNSHHPMAHKKGIIVSLTDKVFHVFHPLFHEQNFHIIIKILIENSYPLSLIFNVIGNRIRNLIFSTLQSSQPPPSSASPYPSTSDPSLPPSYFVIPFIKNISSKFIPLLRQLNKNLAFLILNKLNHFIKVHKDPLPNEHKPNVVYRINCLDCDASYVGQTKRQLKTRIKEHQSNIDNPSANLTVVSEHRLAGHEFDWNNVSRL</sequence>
<dbReference type="InterPro" id="IPR043502">
    <property type="entry name" value="DNA/RNA_pol_sf"/>
</dbReference>
<dbReference type="SUPFAM" id="SSF56672">
    <property type="entry name" value="DNA/RNA polymerases"/>
    <property type="match status" value="1"/>
</dbReference>
<dbReference type="AlphaFoldDB" id="E2AR69"/>
<dbReference type="GO" id="GO:0071897">
    <property type="term" value="P:DNA biosynthetic process"/>
    <property type="evidence" value="ECO:0007669"/>
    <property type="project" value="UniProtKB-ARBA"/>
</dbReference>
<dbReference type="OMA" id="FEACTIA"/>
<dbReference type="OrthoDB" id="7551136at2759"/>
<accession>E2AR69</accession>
<feature type="non-terminal residue" evidence="3">
    <location>
        <position position="622"/>
    </location>
</feature>
<dbReference type="EMBL" id="GL441896">
    <property type="protein sequence ID" value="EFN64068.1"/>
    <property type="molecule type" value="Genomic_DNA"/>
</dbReference>
<evidence type="ECO:0000313" key="3">
    <source>
        <dbReference type="EMBL" id="EFN64068.1"/>
    </source>
</evidence>
<feature type="domain" description="Reverse transcriptase" evidence="2">
    <location>
        <begin position="166"/>
        <end position="418"/>
    </location>
</feature>
<dbReference type="PROSITE" id="PS50878">
    <property type="entry name" value="RT_POL"/>
    <property type="match status" value="1"/>
</dbReference>
<feature type="non-terminal residue" evidence="3">
    <location>
        <position position="1"/>
    </location>
</feature>
<evidence type="ECO:0000313" key="4">
    <source>
        <dbReference type="Proteomes" id="UP000000311"/>
    </source>
</evidence>
<dbReference type="InterPro" id="IPR000305">
    <property type="entry name" value="GIY-YIG_endonuc"/>
</dbReference>
<dbReference type="CDD" id="cd10442">
    <property type="entry name" value="GIY-YIG_PLEs"/>
    <property type="match status" value="1"/>
</dbReference>
<keyword evidence="4" id="KW-1185">Reference proteome</keyword>
<name>E2AR69_CAMFO</name>
<dbReference type="PROSITE" id="PS50164">
    <property type="entry name" value="GIY_YIG"/>
    <property type="match status" value="1"/>
</dbReference>
<evidence type="ECO:0000259" key="2">
    <source>
        <dbReference type="PROSITE" id="PS50878"/>
    </source>
</evidence>
<dbReference type="PANTHER" id="PTHR21301">
    <property type="entry name" value="REVERSE TRANSCRIPTASE"/>
    <property type="match status" value="1"/>
</dbReference>
<protein>
    <recommendedName>
        <fullName evidence="5">Reverse transcriptase domain-containing protein</fullName>
    </recommendedName>
</protein>